<evidence type="ECO:0000313" key="16">
    <source>
        <dbReference type="Proteomes" id="UP000191144"/>
    </source>
</evidence>
<dbReference type="Gene3D" id="1.10.10.10">
    <property type="entry name" value="Winged helix-like DNA-binding domain superfamily/Winged helix DNA-binding domain"/>
    <property type="match status" value="1"/>
</dbReference>
<evidence type="ECO:0000313" key="15">
    <source>
        <dbReference type="EMBL" id="SCU77900.1"/>
    </source>
</evidence>
<dbReference type="PROSITE" id="PS50090">
    <property type="entry name" value="MYB_LIKE"/>
    <property type="match status" value="1"/>
</dbReference>
<dbReference type="SUPFAM" id="SSF57850">
    <property type="entry name" value="RING/U-box"/>
    <property type="match status" value="1"/>
</dbReference>
<dbReference type="OrthoDB" id="118550at2759"/>
<feature type="region of interest" description="Disordered" evidence="10">
    <location>
        <begin position="183"/>
        <end position="260"/>
    </location>
</feature>
<sequence length="583" mass="66456">MTESQETPQAMEHSNSAPLLPHLQQQQQQQESSKVDYEQEAKKLEDKAVRFLAKQAHPVIVPSFSAWFLFSEVHEIERRMLPDFFDDSSRFKTEKAYCDVRNFMINTYRLSPYEYLTVTAVRRNVAMDVASIVRIHSFLEQWGLINYQIDPRSKPSLLGPSFTGHFQIVLDTPQGLKPFIPAQVVNNGEQTQEKTPQDNAETREMPPVKTDSDQREGQSIEKSAEVTQRHSDAAPAENAATPTSSADPVVKPEPKQEVEFLQPERFPINLSLRKNIYSNAQNFNSLQNDSQQSRQINRTYICHTCSNDCVGIRYHNLRSRDTNICSRCFQEGHFSAHFSSSDFLRLENQSQAKKQWSDQEVLLLLEGIEMYEDQWDKIVEHIGGSKTTEACVEKFLTLPIEDKYINEITPAPKSPKTENLSPEVTETVDAAVQALLKGLNGKALNEAVPQSAKQISEKYLNEAQLIIQDLVKVSLEKVELKFQELNSVEATLNKEKERFVKESERLLSERQSLSKQVTELNEELGKLNISKKLIMLSEQADSGVKLVEKDEETQNKNRLVKGVDDVHSVSHSEPLQYKAWSLS</sequence>
<dbReference type="PANTHER" id="PTHR12802:SF150">
    <property type="entry name" value="CHROMATIN STRUCTURE-REMODELING COMPLEX PROTEIN RSC8"/>
    <property type="match status" value="1"/>
</dbReference>
<dbReference type="Pfam" id="PF04433">
    <property type="entry name" value="SWIRM"/>
    <property type="match status" value="1"/>
</dbReference>
<feature type="region of interest" description="Disordered" evidence="10">
    <location>
        <begin position="1"/>
        <end position="39"/>
    </location>
</feature>
<feature type="compositionally biased region" description="Polar residues" evidence="10">
    <location>
        <begin position="1"/>
        <end position="17"/>
    </location>
</feature>
<evidence type="ECO:0000259" key="13">
    <source>
        <dbReference type="PROSITE" id="PS50934"/>
    </source>
</evidence>
<dbReference type="EMBL" id="LT598483">
    <property type="protein sequence ID" value="SCU77900.1"/>
    <property type="molecule type" value="Genomic_DNA"/>
</dbReference>
<dbReference type="FunFam" id="1.10.10.10:FF:000020">
    <property type="entry name" value="SWI/SNF complex subunit SMARCC2 isoform c"/>
    <property type="match status" value="1"/>
</dbReference>
<dbReference type="InterPro" id="IPR036388">
    <property type="entry name" value="WH-like_DNA-bd_sf"/>
</dbReference>
<reference evidence="16" key="1">
    <citation type="submission" date="2016-03" db="EMBL/GenBank/DDBJ databases">
        <authorList>
            <person name="Devillers Hugo."/>
        </authorList>
    </citation>
    <scope>NUCLEOTIDE SEQUENCE [LARGE SCALE GENOMIC DNA]</scope>
</reference>
<dbReference type="Pfam" id="PF00569">
    <property type="entry name" value="ZZ"/>
    <property type="match status" value="1"/>
</dbReference>
<evidence type="ECO:0000256" key="7">
    <source>
        <dbReference type="ARBA" id="ARBA00023242"/>
    </source>
</evidence>
<dbReference type="InterPro" id="IPR001005">
    <property type="entry name" value="SANT/Myb"/>
</dbReference>
<organism evidence="15 16">
    <name type="scientific">Lachancea meyersii CBS 8951</name>
    <dbReference type="NCBI Taxonomy" id="1266667"/>
    <lineage>
        <taxon>Eukaryota</taxon>
        <taxon>Fungi</taxon>
        <taxon>Dikarya</taxon>
        <taxon>Ascomycota</taxon>
        <taxon>Saccharomycotina</taxon>
        <taxon>Saccharomycetes</taxon>
        <taxon>Saccharomycetales</taxon>
        <taxon>Saccharomycetaceae</taxon>
        <taxon>Lachancea</taxon>
    </lineage>
</organism>
<dbReference type="SMART" id="SM00717">
    <property type="entry name" value="SANT"/>
    <property type="match status" value="1"/>
</dbReference>
<evidence type="ECO:0000256" key="4">
    <source>
        <dbReference type="ARBA" id="ARBA00023015"/>
    </source>
</evidence>
<evidence type="ECO:0000256" key="6">
    <source>
        <dbReference type="ARBA" id="ARBA00023163"/>
    </source>
</evidence>
<dbReference type="GO" id="GO:0045893">
    <property type="term" value="P:positive regulation of DNA-templated transcription"/>
    <property type="evidence" value="ECO:0007669"/>
    <property type="project" value="TreeGrafter"/>
</dbReference>
<dbReference type="GO" id="GO:0008270">
    <property type="term" value="F:zinc ion binding"/>
    <property type="evidence" value="ECO:0007669"/>
    <property type="project" value="UniProtKB-KW"/>
</dbReference>
<evidence type="ECO:0000259" key="14">
    <source>
        <dbReference type="PROSITE" id="PS51293"/>
    </source>
</evidence>
<dbReference type="InterPro" id="IPR009057">
    <property type="entry name" value="Homeodomain-like_sf"/>
</dbReference>
<evidence type="ECO:0000256" key="3">
    <source>
        <dbReference type="ARBA" id="ARBA00022833"/>
    </source>
</evidence>
<protein>
    <submittedName>
        <fullName evidence="15">LAME_0A02608g1_1</fullName>
    </submittedName>
</protein>
<gene>
    <name evidence="15" type="ORF">LAME_0A02608G</name>
</gene>
<dbReference type="CDD" id="cd00167">
    <property type="entry name" value="SANT"/>
    <property type="match status" value="1"/>
</dbReference>
<dbReference type="Gene3D" id="1.10.10.60">
    <property type="entry name" value="Homeodomain-like"/>
    <property type="match status" value="1"/>
</dbReference>
<evidence type="ECO:0000256" key="1">
    <source>
        <dbReference type="ARBA" id="ARBA00022723"/>
    </source>
</evidence>
<keyword evidence="7" id="KW-0539">Nucleus</keyword>
<dbReference type="InterPro" id="IPR041984">
    <property type="entry name" value="Rsc8/Ssr1/Ssr2_ZZ"/>
</dbReference>
<feature type="compositionally biased region" description="Basic and acidic residues" evidence="10">
    <location>
        <begin position="191"/>
        <end position="232"/>
    </location>
</feature>
<evidence type="ECO:0000256" key="9">
    <source>
        <dbReference type="SAM" id="Coils"/>
    </source>
</evidence>
<evidence type="ECO:0000256" key="10">
    <source>
        <dbReference type="SAM" id="MobiDB-lite"/>
    </source>
</evidence>
<dbReference type="AlphaFoldDB" id="A0A1G4IMS0"/>
<dbReference type="InterPro" id="IPR007526">
    <property type="entry name" value="SWIRM"/>
</dbReference>
<keyword evidence="5" id="KW-0238">DNA-binding</keyword>
<dbReference type="GO" id="GO:0042393">
    <property type="term" value="F:histone binding"/>
    <property type="evidence" value="ECO:0007669"/>
    <property type="project" value="TreeGrafter"/>
</dbReference>
<feature type="coiled-coil region" evidence="9">
    <location>
        <begin position="475"/>
        <end position="530"/>
    </location>
</feature>
<dbReference type="SUPFAM" id="SSF46689">
    <property type="entry name" value="Homeodomain-like"/>
    <property type="match status" value="2"/>
</dbReference>
<accession>A0A1G4IMS0</accession>
<dbReference type="InterPro" id="IPR017884">
    <property type="entry name" value="SANT_dom"/>
</dbReference>
<evidence type="ECO:0000256" key="8">
    <source>
        <dbReference type="PROSITE-ProRule" id="PRU00228"/>
    </source>
</evidence>
<keyword evidence="3" id="KW-0862">Zinc</keyword>
<evidence type="ECO:0000256" key="2">
    <source>
        <dbReference type="ARBA" id="ARBA00022771"/>
    </source>
</evidence>
<keyword evidence="9" id="KW-0175">Coiled coil</keyword>
<feature type="domain" description="Myb-like" evidence="11">
    <location>
        <begin position="348"/>
        <end position="399"/>
    </location>
</feature>
<keyword evidence="2 8" id="KW-0863">Zinc-finger</keyword>
<evidence type="ECO:0000259" key="11">
    <source>
        <dbReference type="PROSITE" id="PS50090"/>
    </source>
</evidence>
<dbReference type="PROSITE" id="PS50934">
    <property type="entry name" value="SWIRM"/>
    <property type="match status" value="1"/>
</dbReference>
<dbReference type="InterPro" id="IPR032451">
    <property type="entry name" value="SMARCC_C"/>
</dbReference>
<keyword evidence="6" id="KW-0804">Transcription</keyword>
<dbReference type="Pfam" id="PF16495">
    <property type="entry name" value="SWIRM-assoc_1"/>
    <property type="match status" value="1"/>
</dbReference>
<feature type="domain" description="SANT" evidence="14">
    <location>
        <begin position="351"/>
        <end position="403"/>
    </location>
</feature>
<feature type="domain" description="ZZ-type" evidence="12">
    <location>
        <begin position="297"/>
        <end position="351"/>
    </location>
</feature>
<dbReference type="CDD" id="cd02336">
    <property type="entry name" value="ZZ_RSC8"/>
    <property type="match status" value="1"/>
</dbReference>
<name>A0A1G4IMS0_9SACH</name>
<keyword evidence="4" id="KW-0805">Transcription regulation</keyword>
<dbReference type="FunFam" id="1.10.10.60:FF:000014">
    <property type="entry name" value="SWI/SNF complex subunit SMARCC2 isoform C"/>
    <property type="match status" value="1"/>
</dbReference>
<dbReference type="PROSITE" id="PS50135">
    <property type="entry name" value="ZF_ZZ_2"/>
    <property type="match status" value="1"/>
</dbReference>
<dbReference type="PANTHER" id="PTHR12802">
    <property type="entry name" value="SWI/SNF COMPLEX-RELATED"/>
    <property type="match status" value="1"/>
</dbReference>
<feature type="domain" description="SWIRM" evidence="13">
    <location>
        <begin position="59"/>
        <end position="156"/>
    </location>
</feature>
<dbReference type="Proteomes" id="UP000191144">
    <property type="component" value="Chromosome A"/>
</dbReference>
<evidence type="ECO:0000256" key="5">
    <source>
        <dbReference type="ARBA" id="ARBA00023125"/>
    </source>
</evidence>
<keyword evidence="1" id="KW-0479">Metal-binding</keyword>
<evidence type="ECO:0000259" key="12">
    <source>
        <dbReference type="PROSITE" id="PS50135"/>
    </source>
</evidence>
<dbReference type="PROSITE" id="PS51293">
    <property type="entry name" value="SANT"/>
    <property type="match status" value="1"/>
</dbReference>
<dbReference type="GO" id="GO:0006338">
    <property type="term" value="P:chromatin remodeling"/>
    <property type="evidence" value="ECO:0007669"/>
    <property type="project" value="UniProtKB-ARBA"/>
</dbReference>
<dbReference type="Pfam" id="PF00249">
    <property type="entry name" value="Myb_DNA-binding"/>
    <property type="match status" value="1"/>
</dbReference>
<keyword evidence="16" id="KW-1185">Reference proteome</keyword>
<dbReference type="GO" id="GO:0016514">
    <property type="term" value="C:SWI/SNF complex"/>
    <property type="evidence" value="ECO:0007669"/>
    <property type="project" value="TreeGrafter"/>
</dbReference>
<dbReference type="SMART" id="SM00291">
    <property type="entry name" value="ZnF_ZZ"/>
    <property type="match status" value="1"/>
</dbReference>
<proteinExistence type="predicted"/>
<dbReference type="InterPro" id="IPR000433">
    <property type="entry name" value="Znf_ZZ"/>
</dbReference>
<dbReference type="GO" id="GO:0003677">
    <property type="term" value="F:DNA binding"/>
    <property type="evidence" value="ECO:0007669"/>
    <property type="project" value="UniProtKB-KW"/>
</dbReference>